<name>A0A8S2PEW8_9BILA</name>
<dbReference type="Proteomes" id="UP000676336">
    <property type="component" value="Unassembled WGS sequence"/>
</dbReference>
<dbReference type="PRINTS" id="PR00109">
    <property type="entry name" value="TYRKINASE"/>
</dbReference>
<reference evidence="9" key="1">
    <citation type="submission" date="2021-02" db="EMBL/GenBank/DDBJ databases">
        <authorList>
            <person name="Nowell W R."/>
        </authorList>
    </citation>
    <scope>NUCLEOTIDE SEQUENCE</scope>
</reference>
<evidence type="ECO:0000256" key="5">
    <source>
        <dbReference type="ARBA" id="ARBA00023136"/>
    </source>
</evidence>
<dbReference type="InterPro" id="IPR050122">
    <property type="entry name" value="RTK"/>
</dbReference>
<evidence type="ECO:0000256" key="7">
    <source>
        <dbReference type="ARBA" id="ARBA00023180"/>
    </source>
</evidence>
<dbReference type="Gene3D" id="1.10.510.10">
    <property type="entry name" value="Transferase(Phosphotransferase) domain 1"/>
    <property type="match status" value="1"/>
</dbReference>
<evidence type="ECO:0000256" key="6">
    <source>
        <dbReference type="ARBA" id="ARBA00023170"/>
    </source>
</evidence>
<keyword evidence="5" id="KW-0472">Membrane</keyword>
<evidence type="ECO:0000256" key="3">
    <source>
        <dbReference type="ARBA" id="ARBA00022729"/>
    </source>
</evidence>
<dbReference type="Pfam" id="PF07714">
    <property type="entry name" value="PK_Tyr_Ser-Thr"/>
    <property type="match status" value="1"/>
</dbReference>
<dbReference type="PANTHER" id="PTHR24416:SF349">
    <property type="entry name" value="TYROSINE-PROTEIN KINASE RYK"/>
    <property type="match status" value="1"/>
</dbReference>
<evidence type="ECO:0000256" key="1">
    <source>
        <dbReference type="ARBA" id="ARBA00004167"/>
    </source>
</evidence>
<gene>
    <name evidence="9" type="ORF">SMN809_LOCUS14584</name>
</gene>
<keyword evidence="3" id="KW-0732">Signal</keyword>
<dbReference type="InterPro" id="IPR020635">
    <property type="entry name" value="Tyr_kinase_cat_dom"/>
</dbReference>
<dbReference type="GO" id="GO:0004714">
    <property type="term" value="F:transmembrane receptor protein tyrosine kinase activity"/>
    <property type="evidence" value="ECO:0007669"/>
    <property type="project" value="TreeGrafter"/>
</dbReference>
<comment type="caution">
    <text evidence="9">The sequence shown here is derived from an EMBL/GenBank/DDBJ whole genome shotgun (WGS) entry which is preliminary data.</text>
</comment>
<dbReference type="GO" id="GO:0043235">
    <property type="term" value="C:receptor complex"/>
    <property type="evidence" value="ECO:0007669"/>
    <property type="project" value="TreeGrafter"/>
</dbReference>
<dbReference type="InterPro" id="IPR001245">
    <property type="entry name" value="Ser-Thr/Tyr_kinase_cat_dom"/>
</dbReference>
<dbReference type="GO" id="GO:0010976">
    <property type="term" value="P:positive regulation of neuron projection development"/>
    <property type="evidence" value="ECO:0007669"/>
    <property type="project" value="TreeGrafter"/>
</dbReference>
<comment type="subcellular location">
    <subcellularLocation>
        <location evidence="1">Membrane</location>
        <topology evidence="1">Single-pass membrane protein</topology>
    </subcellularLocation>
</comment>
<dbReference type="GO" id="GO:0007169">
    <property type="term" value="P:cell surface receptor protein tyrosine kinase signaling pathway"/>
    <property type="evidence" value="ECO:0007669"/>
    <property type="project" value="TreeGrafter"/>
</dbReference>
<protein>
    <recommendedName>
        <fullName evidence="8">Protein kinase domain-containing protein</fullName>
    </recommendedName>
</protein>
<keyword evidence="6" id="KW-0675">Receptor</keyword>
<dbReference type="GO" id="GO:0005524">
    <property type="term" value="F:ATP binding"/>
    <property type="evidence" value="ECO:0007669"/>
    <property type="project" value="InterPro"/>
</dbReference>
<keyword evidence="7" id="KW-0325">Glycoprotein</keyword>
<organism evidence="9 10">
    <name type="scientific">Rotaria magnacalcarata</name>
    <dbReference type="NCBI Taxonomy" id="392030"/>
    <lineage>
        <taxon>Eukaryota</taxon>
        <taxon>Metazoa</taxon>
        <taxon>Spiralia</taxon>
        <taxon>Gnathifera</taxon>
        <taxon>Rotifera</taxon>
        <taxon>Eurotatoria</taxon>
        <taxon>Bdelloidea</taxon>
        <taxon>Philodinida</taxon>
        <taxon>Philodinidae</taxon>
        <taxon>Rotaria</taxon>
    </lineage>
</organism>
<dbReference type="InterPro" id="IPR008266">
    <property type="entry name" value="Tyr_kinase_AS"/>
</dbReference>
<dbReference type="InterPro" id="IPR011009">
    <property type="entry name" value="Kinase-like_dom_sf"/>
</dbReference>
<proteinExistence type="predicted"/>
<evidence type="ECO:0000313" key="10">
    <source>
        <dbReference type="Proteomes" id="UP000676336"/>
    </source>
</evidence>
<dbReference type="PANTHER" id="PTHR24416">
    <property type="entry name" value="TYROSINE-PROTEIN KINASE RECEPTOR"/>
    <property type="match status" value="1"/>
</dbReference>
<dbReference type="GO" id="GO:0051897">
    <property type="term" value="P:positive regulation of phosphatidylinositol 3-kinase/protein kinase B signal transduction"/>
    <property type="evidence" value="ECO:0007669"/>
    <property type="project" value="TreeGrafter"/>
</dbReference>
<keyword evidence="2" id="KW-0812">Transmembrane</keyword>
<dbReference type="PROSITE" id="PS50011">
    <property type="entry name" value="PROTEIN_KINASE_DOM"/>
    <property type="match status" value="1"/>
</dbReference>
<accession>A0A8S2PEW8</accession>
<dbReference type="GO" id="GO:0005886">
    <property type="term" value="C:plasma membrane"/>
    <property type="evidence" value="ECO:0007669"/>
    <property type="project" value="TreeGrafter"/>
</dbReference>
<dbReference type="EMBL" id="CAJOBI010006047">
    <property type="protein sequence ID" value="CAF4049861.1"/>
    <property type="molecule type" value="Genomic_DNA"/>
</dbReference>
<evidence type="ECO:0000256" key="4">
    <source>
        <dbReference type="ARBA" id="ARBA00022989"/>
    </source>
</evidence>
<evidence type="ECO:0000313" key="9">
    <source>
        <dbReference type="EMBL" id="CAF4049861.1"/>
    </source>
</evidence>
<sequence>MYTSSLSDTTIGTENKIKNIQGPCGNNTYESLFPLNETQSTIFIPRVSNKDLIIEQSYSTINGSFGTMLHGYLYLNHPNEHLKRILIKILTTDDVDQKELFDREHLLLNDLTHPNLVQFYGYTIEQNYALIEHSDLNNLFAYLSTSKNTSKNIRLHFLTQLSNALRYLESHHIIHRDIAARNCLIYPNYKIKLTNSAMASEQFQLHYCRINHIQLPVRWMAPESISSNEFTSQSDIWSFGITLWEVMTNCNTLPYALLNDEQVYQRLKSTKGLHLPKPECLSKEFIDLMLECWRPCNERPKFQEIFTFLNRRLYGMDIV</sequence>
<evidence type="ECO:0000256" key="2">
    <source>
        <dbReference type="ARBA" id="ARBA00022692"/>
    </source>
</evidence>
<dbReference type="AlphaFoldDB" id="A0A8S2PEW8"/>
<dbReference type="SMART" id="SM00219">
    <property type="entry name" value="TyrKc"/>
    <property type="match status" value="1"/>
</dbReference>
<keyword evidence="4" id="KW-1133">Transmembrane helix</keyword>
<feature type="domain" description="Protein kinase" evidence="8">
    <location>
        <begin position="54"/>
        <end position="313"/>
    </location>
</feature>
<dbReference type="PROSITE" id="PS00109">
    <property type="entry name" value="PROTEIN_KINASE_TYR"/>
    <property type="match status" value="1"/>
</dbReference>
<dbReference type="SUPFAM" id="SSF56112">
    <property type="entry name" value="Protein kinase-like (PK-like)"/>
    <property type="match status" value="1"/>
</dbReference>
<evidence type="ECO:0000259" key="8">
    <source>
        <dbReference type="PROSITE" id="PS50011"/>
    </source>
</evidence>
<dbReference type="InterPro" id="IPR000719">
    <property type="entry name" value="Prot_kinase_dom"/>
</dbReference>